<dbReference type="EMBL" id="JAVFHQ010000016">
    <property type="protein sequence ID" value="KAK4546115.1"/>
    <property type="molecule type" value="Genomic_DNA"/>
</dbReference>
<sequence>MLPTISSTRPYDGPLGKGTFSTDLQVLNKAEHDCLTRLELSFELQLDGAEEVNVGFCIAFIVDKTLTKAGGAKGGRRRRWITELLRDVYDESEVAKLMRALFNRGGARRPALRPFAAQLQGGRLCQLDTFIVEPQFRGGNGIGAMCLDSFHALLPRLGGRMAYSGTVVLSPGMPEICAADFPGVENLAAGKKLVQFYSRCGYQLYTGPKDDDDETRFIMGRTV</sequence>
<reference evidence="1 2" key="1">
    <citation type="submission" date="2021-11" db="EMBL/GenBank/DDBJ databases">
        <title>Black yeast isolated from Biological Soil Crust.</title>
        <authorList>
            <person name="Kurbessoian T."/>
        </authorList>
    </citation>
    <scope>NUCLEOTIDE SEQUENCE [LARGE SCALE GENOMIC DNA]</scope>
    <source>
        <strain evidence="1 2">CCFEE 5522</strain>
    </source>
</reference>
<evidence type="ECO:0008006" key="3">
    <source>
        <dbReference type="Google" id="ProtNLM"/>
    </source>
</evidence>
<proteinExistence type="predicted"/>
<keyword evidence="2" id="KW-1185">Reference proteome</keyword>
<evidence type="ECO:0000313" key="1">
    <source>
        <dbReference type="EMBL" id="KAK4546115.1"/>
    </source>
</evidence>
<organism evidence="1 2">
    <name type="scientific">Oleoguttula mirabilis</name>
    <dbReference type="NCBI Taxonomy" id="1507867"/>
    <lineage>
        <taxon>Eukaryota</taxon>
        <taxon>Fungi</taxon>
        <taxon>Dikarya</taxon>
        <taxon>Ascomycota</taxon>
        <taxon>Pezizomycotina</taxon>
        <taxon>Dothideomycetes</taxon>
        <taxon>Dothideomycetidae</taxon>
        <taxon>Mycosphaerellales</taxon>
        <taxon>Teratosphaeriaceae</taxon>
        <taxon>Oleoguttula</taxon>
    </lineage>
</organism>
<comment type="caution">
    <text evidence="1">The sequence shown here is derived from an EMBL/GenBank/DDBJ whole genome shotgun (WGS) entry which is preliminary data.</text>
</comment>
<dbReference type="AlphaFoldDB" id="A0AAV9JKU0"/>
<dbReference type="Proteomes" id="UP001324427">
    <property type="component" value="Unassembled WGS sequence"/>
</dbReference>
<accession>A0AAV9JKU0</accession>
<evidence type="ECO:0000313" key="2">
    <source>
        <dbReference type="Proteomes" id="UP001324427"/>
    </source>
</evidence>
<protein>
    <recommendedName>
        <fullName evidence="3">N-acetyltransferase domain-containing protein</fullName>
    </recommendedName>
</protein>
<name>A0AAV9JKU0_9PEZI</name>
<gene>
    <name evidence="1" type="ORF">LTR36_002252</name>
</gene>